<protein>
    <submittedName>
        <fullName evidence="2">DUF4013 domain-containing protein</fullName>
    </submittedName>
</protein>
<feature type="transmembrane region" description="Helical" evidence="1">
    <location>
        <begin position="202"/>
        <end position="220"/>
    </location>
</feature>
<keyword evidence="1" id="KW-0812">Transmembrane</keyword>
<dbReference type="Proteomes" id="UP001596408">
    <property type="component" value="Unassembled WGS sequence"/>
</dbReference>
<comment type="caution">
    <text evidence="2">The sequence shown here is derived from an EMBL/GenBank/DDBJ whole genome shotgun (WGS) entry which is preliminary data.</text>
</comment>
<dbReference type="Pfam" id="PF13197">
    <property type="entry name" value="DUF4013"/>
    <property type="match status" value="1"/>
</dbReference>
<dbReference type="AlphaFoldDB" id="A0ABD5U4K8"/>
<name>A0ABD5U4K8_9EURY</name>
<evidence type="ECO:0000313" key="2">
    <source>
        <dbReference type="EMBL" id="MFC6826468.1"/>
    </source>
</evidence>
<evidence type="ECO:0000313" key="3">
    <source>
        <dbReference type="Proteomes" id="UP001596408"/>
    </source>
</evidence>
<dbReference type="InterPro" id="IPR025098">
    <property type="entry name" value="DUF4013"/>
</dbReference>
<gene>
    <name evidence="2" type="ORF">ACFQEV_15905</name>
</gene>
<accession>A0ABD5U4K8</accession>
<sequence>MRRTLTATMESLSTAERRAETVIVGALLTLGSAVAPILGIALLGYAVCVVRSAAESDAALPTFGGWGDVLLTGGRAALAVLPLHLPGLVVLRFAIGFDRAHLVSPYLFADLRNGVLPALDLFAGVLAIVVLEIVAGYLSVAALVAVAHRRSVGVGLVETALEVARDGAYARAFSVALAAGTVGHVLGGVVAAVPLVGEPASAAVSFLALVVGASVVGHACSSAGGPGGPDGSLPFHVSSGTAADGVHE</sequence>
<feature type="transmembrane region" description="Helical" evidence="1">
    <location>
        <begin position="168"/>
        <end position="196"/>
    </location>
</feature>
<evidence type="ECO:0000256" key="1">
    <source>
        <dbReference type="SAM" id="Phobius"/>
    </source>
</evidence>
<keyword evidence="1" id="KW-1133">Transmembrane helix</keyword>
<organism evidence="2 3">
    <name type="scientific">Halopelagius fulvigenes</name>
    <dbReference type="NCBI Taxonomy" id="1198324"/>
    <lineage>
        <taxon>Archaea</taxon>
        <taxon>Methanobacteriati</taxon>
        <taxon>Methanobacteriota</taxon>
        <taxon>Stenosarchaea group</taxon>
        <taxon>Halobacteria</taxon>
        <taxon>Halobacteriales</taxon>
        <taxon>Haloferacaceae</taxon>
    </lineage>
</organism>
<dbReference type="EMBL" id="JBHSXH010000015">
    <property type="protein sequence ID" value="MFC6826468.1"/>
    <property type="molecule type" value="Genomic_DNA"/>
</dbReference>
<dbReference type="RefSeq" id="WP_379698119.1">
    <property type="nucleotide sequence ID" value="NZ_JBHSXH010000015.1"/>
</dbReference>
<feature type="transmembrane region" description="Helical" evidence="1">
    <location>
        <begin position="121"/>
        <end position="147"/>
    </location>
</feature>
<keyword evidence="3" id="KW-1185">Reference proteome</keyword>
<feature type="transmembrane region" description="Helical" evidence="1">
    <location>
        <begin position="21"/>
        <end position="47"/>
    </location>
</feature>
<reference evidence="2 3" key="1">
    <citation type="journal article" date="2019" name="Int. J. Syst. Evol. Microbiol.">
        <title>The Global Catalogue of Microorganisms (GCM) 10K type strain sequencing project: providing services to taxonomists for standard genome sequencing and annotation.</title>
        <authorList>
            <consortium name="The Broad Institute Genomics Platform"/>
            <consortium name="The Broad Institute Genome Sequencing Center for Infectious Disease"/>
            <person name="Wu L."/>
            <person name="Ma J."/>
        </authorList>
    </citation>
    <scope>NUCLEOTIDE SEQUENCE [LARGE SCALE GENOMIC DNA]</scope>
    <source>
        <strain evidence="2 3">YIM 94188</strain>
    </source>
</reference>
<proteinExistence type="predicted"/>
<keyword evidence="1" id="KW-0472">Membrane</keyword>